<comment type="caution">
    <text evidence="1">The sequence shown here is derived from an EMBL/GenBank/DDBJ whole genome shotgun (WGS) entry which is preliminary data.</text>
</comment>
<accession>A0ACC0QCS4</accession>
<sequence>MNPSLIGADDWYNLVPLDNFPTCGNYMDGISCVGDLGFPPPGADKSAKFYAPGEFPKNGTETTISNLDVASVDAKPTGSAGGEKADSENEDSDEDDEEDVASLRSPQLWLIALICLILV</sequence>
<evidence type="ECO:0000313" key="2">
    <source>
        <dbReference type="Proteomes" id="UP001065298"/>
    </source>
</evidence>
<proteinExistence type="predicted"/>
<gene>
    <name evidence="1" type="ORF">NCS57_01445400</name>
</gene>
<protein>
    <submittedName>
        <fullName evidence="1">Uncharacterized protein</fullName>
    </submittedName>
</protein>
<dbReference type="EMBL" id="CM046515">
    <property type="protein sequence ID" value="KAI8649093.1"/>
    <property type="molecule type" value="Genomic_DNA"/>
</dbReference>
<organism evidence="1 2">
    <name type="scientific">Fusarium keratoplasticum</name>
    <dbReference type="NCBI Taxonomy" id="1328300"/>
    <lineage>
        <taxon>Eukaryota</taxon>
        <taxon>Fungi</taxon>
        <taxon>Dikarya</taxon>
        <taxon>Ascomycota</taxon>
        <taxon>Pezizomycotina</taxon>
        <taxon>Sordariomycetes</taxon>
        <taxon>Hypocreomycetidae</taxon>
        <taxon>Hypocreales</taxon>
        <taxon>Nectriaceae</taxon>
        <taxon>Fusarium</taxon>
        <taxon>Fusarium solani species complex</taxon>
    </lineage>
</organism>
<reference evidence="1" key="1">
    <citation type="submission" date="2022-06" db="EMBL/GenBank/DDBJ databases">
        <title>Fusarium solani species complex genomes reveal bases of compartmentalisation and animal pathogenesis.</title>
        <authorList>
            <person name="Tsai I.J."/>
        </authorList>
    </citation>
    <scope>NUCLEOTIDE SEQUENCE</scope>
    <source>
        <strain evidence="1">Fu6.1</strain>
    </source>
</reference>
<evidence type="ECO:0000313" key="1">
    <source>
        <dbReference type="EMBL" id="KAI8649093.1"/>
    </source>
</evidence>
<dbReference type="Proteomes" id="UP001065298">
    <property type="component" value="Chromosome 13"/>
</dbReference>
<keyword evidence="2" id="KW-1185">Reference proteome</keyword>
<name>A0ACC0QCS4_9HYPO</name>